<dbReference type="OrthoDB" id="9789634at2"/>
<evidence type="ECO:0000313" key="1">
    <source>
        <dbReference type="EMBL" id="RUO42660.1"/>
    </source>
</evidence>
<organism evidence="1 2">
    <name type="scientific">Aliidiomarina taiwanensis</name>
    <dbReference type="NCBI Taxonomy" id="946228"/>
    <lineage>
        <taxon>Bacteria</taxon>
        <taxon>Pseudomonadati</taxon>
        <taxon>Pseudomonadota</taxon>
        <taxon>Gammaproteobacteria</taxon>
        <taxon>Alteromonadales</taxon>
        <taxon>Idiomarinaceae</taxon>
        <taxon>Aliidiomarina</taxon>
    </lineage>
</organism>
<dbReference type="EMBL" id="PIPQ01000002">
    <property type="protein sequence ID" value="RUO42660.1"/>
    <property type="molecule type" value="Genomic_DNA"/>
</dbReference>
<gene>
    <name evidence="1" type="ORF">CWE15_04405</name>
</gene>
<comment type="caution">
    <text evidence="1">The sequence shown here is derived from an EMBL/GenBank/DDBJ whole genome shotgun (WGS) entry which is preliminary data.</text>
</comment>
<dbReference type="AlphaFoldDB" id="A0A432X745"/>
<keyword evidence="2" id="KW-1185">Reference proteome</keyword>
<sequence length="108" mass="12649">MQQYSRTKVTKAGKALCDEDYHDERELEKLMNVLSFWRFEHDLPLKSAFQLIQDVVLNIDKSSTFGNRLKRLSYIVKKLQRWETMKLGNVRDIGGCRDIVFYCVTGNG</sequence>
<dbReference type="RefSeq" id="WP_126756870.1">
    <property type="nucleotide sequence ID" value="NZ_PIPQ01000002.1"/>
</dbReference>
<dbReference type="Proteomes" id="UP000286976">
    <property type="component" value="Unassembled WGS sequence"/>
</dbReference>
<accession>A0A432X745</accession>
<evidence type="ECO:0000313" key="2">
    <source>
        <dbReference type="Proteomes" id="UP000286976"/>
    </source>
</evidence>
<protein>
    <submittedName>
        <fullName evidence="1">Uncharacterized protein</fullName>
    </submittedName>
</protein>
<reference evidence="1 2" key="1">
    <citation type="journal article" date="2011" name="Front. Microbiol.">
        <title>Genomic signatures of strain selection and enhancement in Bacillus atrophaeus var. globigii, a historical biowarfare simulant.</title>
        <authorList>
            <person name="Gibbons H.S."/>
            <person name="Broomall S.M."/>
            <person name="McNew L.A."/>
            <person name="Daligault H."/>
            <person name="Chapman C."/>
            <person name="Bruce D."/>
            <person name="Karavis M."/>
            <person name="Krepps M."/>
            <person name="McGregor P.A."/>
            <person name="Hong C."/>
            <person name="Park K.H."/>
            <person name="Akmal A."/>
            <person name="Feldman A."/>
            <person name="Lin J.S."/>
            <person name="Chang W.E."/>
            <person name="Higgs B.W."/>
            <person name="Demirev P."/>
            <person name="Lindquist J."/>
            <person name="Liem A."/>
            <person name="Fochler E."/>
            <person name="Read T.D."/>
            <person name="Tapia R."/>
            <person name="Johnson S."/>
            <person name="Bishop-Lilly K.A."/>
            <person name="Detter C."/>
            <person name="Han C."/>
            <person name="Sozhamannan S."/>
            <person name="Rosenzweig C.N."/>
            <person name="Skowronski E.W."/>
        </authorList>
    </citation>
    <scope>NUCLEOTIDE SEQUENCE [LARGE SCALE GENOMIC DNA]</scope>
    <source>
        <strain evidence="1 2">AIT1</strain>
    </source>
</reference>
<proteinExistence type="predicted"/>
<name>A0A432X745_9GAMM</name>